<dbReference type="Gene3D" id="3.40.720.10">
    <property type="entry name" value="Alkaline Phosphatase, subunit A"/>
    <property type="match status" value="1"/>
</dbReference>
<feature type="domain" description="N-sulphoglucosamine sulphohydrolase C-terminal" evidence="1">
    <location>
        <begin position="63"/>
        <end position="207"/>
    </location>
</feature>
<dbReference type="PANTHER" id="PTHR46615">
    <property type="entry name" value="ARYLSULFATASE K"/>
    <property type="match status" value="1"/>
</dbReference>
<organism evidence="2">
    <name type="scientific">marine metagenome</name>
    <dbReference type="NCBI Taxonomy" id="408172"/>
    <lineage>
        <taxon>unclassified sequences</taxon>
        <taxon>metagenomes</taxon>
        <taxon>ecological metagenomes</taxon>
    </lineage>
</organism>
<name>A0A382ZLP0_9ZZZZ</name>
<dbReference type="GO" id="GO:0004065">
    <property type="term" value="F:arylsulfatase activity"/>
    <property type="evidence" value="ECO:0007669"/>
    <property type="project" value="TreeGrafter"/>
</dbReference>
<dbReference type="GO" id="GO:0015024">
    <property type="term" value="F:glucuronate-2-sulfatase activity"/>
    <property type="evidence" value="ECO:0007669"/>
    <property type="project" value="TreeGrafter"/>
</dbReference>
<dbReference type="SUPFAM" id="SSF53649">
    <property type="entry name" value="Alkaline phosphatase-like"/>
    <property type="match status" value="1"/>
</dbReference>
<dbReference type="InterPro" id="IPR017850">
    <property type="entry name" value="Alkaline_phosphatase_core_sf"/>
</dbReference>
<protein>
    <recommendedName>
        <fullName evidence="1">N-sulphoglucosamine sulphohydrolase C-terminal domain-containing protein</fullName>
    </recommendedName>
</protein>
<dbReference type="EMBL" id="UINC01184920">
    <property type="protein sequence ID" value="SVD96372.1"/>
    <property type="molecule type" value="Genomic_DNA"/>
</dbReference>
<dbReference type="InterPro" id="IPR051849">
    <property type="entry name" value="GAG-degrading_sulfatase"/>
</dbReference>
<evidence type="ECO:0000259" key="1">
    <source>
        <dbReference type="Pfam" id="PF16347"/>
    </source>
</evidence>
<reference evidence="2" key="1">
    <citation type="submission" date="2018-05" db="EMBL/GenBank/DDBJ databases">
        <authorList>
            <person name="Lanie J.A."/>
            <person name="Ng W.-L."/>
            <person name="Kazmierczak K.M."/>
            <person name="Andrzejewski T.M."/>
            <person name="Davidsen T.M."/>
            <person name="Wayne K.J."/>
            <person name="Tettelin H."/>
            <person name="Glass J.I."/>
            <person name="Rusch D."/>
            <person name="Podicherti R."/>
            <person name="Tsui H.-C.T."/>
            <person name="Winkler M.E."/>
        </authorList>
    </citation>
    <scope>NUCLEOTIDE SEQUENCE</scope>
</reference>
<dbReference type="InterPro" id="IPR032506">
    <property type="entry name" value="SGSH_C"/>
</dbReference>
<proteinExistence type="predicted"/>
<accession>A0A382ZLP0</accession>
<gene>
    <name evidence="2" type="ORF">METZ01_LOCUS449226</name>
</gene>
<dbReference type="PANTHER" id="PTHR46615:SF1">
    <property type="entry name" value="ARYLSULFATASE K"/>
    <property type="match status" value="1"/>
</dbReference>
<feature type="non-terminal residue" evidence="2">
    <location>
        <position position="1"/>
    </location>
</feature>
<sequence length="228" mass="26797">DFQSEVKHPEERNYKKIQASYYAMIEQIDYEFGRLLDYLESKGELENTLVIFMSDHGEALNDHGLIAKGCRLYEGSVRVPLIISFPAQFQKNVVSPALVEMMDLVPTIYELLGLDIPFYMQGKSLLPLLKGDTPADKHRDFVRTEFFGAIDFPDQTHATMYRDERWKLIWYHRKNNLCELYDLQNDPWEHNDLSEDKEHQSVKLELILKCFDESAYIHQPDPPRVHPF</sequence>
<evidence type="ECO:0000313" key="2">
    <source>
        <dbReference type="EMBL" id="SVD96372.1"/>
    </source>
</evidence>
<dbReference type="AlphaFoldDB" id="A0A382ZLP0"/>
<dbReference type="Pfam" id="PF16347">
    <property type="entry name" value="SGSH_C"/>
    <property type="match status" value="1"/>
</dbReference>